<name>A0ABX8EIG8_9ACTN</name>
<evidence type="ECO:0000259" key="10">
    <source>
        <dbReference type="Pfam" id="PF08541"/>
    </source>
</evidence>
<protein>
    <recommendedName>
        <fullName evidence="9">Beta-ketoacyl-[acyl-carrier-protein] synthase III</fullName>
        <shortName evidence="9">Beta-ketoacyl-ACP synthase III</shortName>
        <shortName evidence="9">KAS III</shortName>
        <ecNumber evidence="9">2.3.1.180</ecNumber>
    </recommendedName>
    <alternativeName>
        <fullName evidence="9">3-oxoacyl-[acyl-carrier-protein] synthase 3</fullName>
    </alternativeName>
    <alternativeName>
        <fullName evidence="9">3-oxoacyl-[acyl-carrier-protein] synthase III</fullName>
    </alternativeName>
</protein>
<dbReference type="InterPro" id="IPR004655">
    <property type="entry name" value="FabH"/>
</dbReference>
<dbReference type="EC" id="2.3.1.180" evidence="9"/>
<evidence type="ECO:0000259" key="11">
    <source>
        <dbReference type="Pfam" id="PF08545"/>
    </source>
</evidence>
<keyword evidence="6 9" id="KW-0443">Lipid metabolism</keyword>
<comment type="catalytic activity">
    <reaction evidence="9">
        <text>malonyl-[ACP] + acetyl-CoA + H(+) = 3-oxobutanoyl-[ACP] + CO2 + CoA</text>
        <dbReference type="Rhea" id="RHEA:12080"/>
        <dbReference type="Rhea" id="RHEA-COMP:9623"/>
        <dbReference type="Rhea" id="RHEA-COMP:9625"/>
        <dbReference type="ChEBI" id="CHEBI:15378"/>
        <dbReference type="ChEBI" id="CHEBI:16526"/>
        <dbReference type="ChEBI" id="CHEBI:57287"/>
        <dbReference type="ChEBI" id="CHEBI:57288"/>
        <dbReference type="ChEBI" id="CHEBI:78449"/>
        <dbReference type="ChEBI" id="CHEBI:78450"/>
        <dbReference type="EC" id="2.3.1.180"/>
    </reaction>
</comment>
<comment type="domain">
    <text evidence="9">The last Arg residue of the ACP-binding site is essential for the weak association between ACP/AcpP and FabH.</text>
</comment>
<comment type="pathway">
    <text evidence="9">Lipid metabolism; fatty acid biosynthesis.</text>
</comment>
<comment type="similarity">
    <text evidence="1 9">Belongs to the thiolase-like superfamily. FabH family.</text>
</comment>
<keyword evidence="8 9" id="KW-0012">Acyltransferase</keyword>
<evidence type="ECO:0000256" key="8">
    <source>
        <dbReference type="ARBA" id="ARBA00023315"/>
    </source>
</evidence>
<evidence type="ECO:0000256" key="3">
    <source>
        <dbReference type="ARBA" id="ARBA00022516"/>
    </source>
</evidence>
<feature type="domain" description="Beta-ketoacyl-[acyl-carrier-protein] synthase III N-terminal" evidence="11">
    <location>
        <begin position="119"/>
        <end position="196"/>
    </location>
</feature>
<evidence type="ECO:0000256" key="4">
    <source>
        <dbReference type="ARBA" id="ARBA00022679"/>
    </source>
</evidence>
<feature type="active site" evidence="9">
    <location>
        <position position="292"/>
    </location>
</feature>
<dbReference type="RefSeq" id="WP_214055861.1">
    <property type="nucleotide sequence ID" value="NZ_BAAAHS010000205.1"/>
</dbReference>
<evidence type="ECO:0000256" key="2">
    <source>
        <dbReference type="ARBA" id="ARBA00022490"/>
    </source>
</evidence>
<keyword evidence="3 9" id="KW-0444">Lipid biosynthesis</keyword>
<dbReference type="Pfam" id="PF08545">
    <property type="entry name" value="ACP_syn_III"/>
    <property type="match status" value="1"/>
</dbReference>
<evidence type="ECO:0000256" key="6">
    <source>
        <dbReference type="ARBA" id="ARBA00023098"/>
    </source>
</evidence>
<dbReference type="InterPro" id="IPR016039">
    <property type="entry name" value="Thiolase-like"/>
</dbReference>
<keyword evidence="5 9" id="KW-0276">Fatty acid metabolism</keyword>
<comment type="subcellular location">
    <subcellularLocation>
        <location evidence="9">Cytoplasm</location>
    </subcellularLocation>
</comment>
<feature type="domain" description="Beta-ketoacyl-[acyl-carrier-protein] synthase III C-terminal" evidence="10">
    <location>
        <begin position="245"/>
        <end position="334"/>
    </location>
</feature>
<proteinExistence type="inferred from homology"/>
<evidence type="ECO:0000256" key="9">
    <source>
        <dbReference type="HAMAP-Rule" id="MF_01815"/>
    </source>
</evidence>
<feature type="region of interest" description="ACP-binding" evidence="9">
    <location>
        <begin position="262"/>
        <end position="266"/>
    </location>
</feature>
<organism evidence="12 13">
    <name type="scientific">Nocardioides aquaticus</name>
    <dbReference type="NCBI Taxonomy" id="160826"/>
    <lineage>
        <taxon>Bacteria</taxon>
        <taxon>Bacillati</taxon>
        <taxon>Actinomycetota</taxon>
        <taxon>Actinomycetes</taxon>
        <taxon>Propionibacteriales</taxon>
        <taxon>Nocardioidaceae</taxon>
        <taxon>Nocardioides</taxon>
    </lineage>
</organism>
<dbReference type="HAMAP" id="MF_01815">
    <property type="entry name" value="FabH"/>
    <property type="match status" value="1"/>
</dbReference>
<dbReference type="Pfam" id="PF08541">
    <property type="entry name" value="ACP_syn_III_C"/>
    <property type="match status" value="1"/>
</dbReference>
<dbReference type="CDD" id="cd00830">
    <property type="entry name" value="KAS_III"/>
    <property type="match status" value="1"/>
</dbReference>
<evidence type="ECO:0000256" key="5">
    <source>
        <dbReference type="ARBA" id="ARBA00022832"/>
    </source>
</evidence>
<accession>A0ABX8EIG8</accession>
<gene>
    <name evidence="12" type="primary">fabH_2</name>
    <name evidence="9" type="synonym">fabH</name>
    <name evidence="12" type="ORF">ENKNEFLB_02678</name>
</gene>
<dbReference type="NCBIfam" id="TIGR00747">
    <property type="entry name" value="fabH"/>
    <property type="match status" value="1"/>
</dbReference>
<dbReference type="PANTHER" id="PTHR34069:SF2">
    <property type="entry name" value="BETA-KETOACYL-[ACYL-CARRIER-PROTEIN] SYNTHASE III"/>
    <property type="match status" value="1"/>
</dbReference>
<feature type="active site" evidence="9">
    <location>
        <position position="261"/>
    </location>
</feature>
<evidence type="ECO:0000313" key="13">
    <source>
        <dbReference type="Proteomes" id="UP000679307"/>
    </source>
</evidence>
<dbReference type="InterPro" id="IPR013747">
    <property type="entry name" value="ACP_syn_III_C"/>
</dbReference>
<comment type="subunit">
    <text evidence="9">Homodimer.</text>
</comment>
<dbReference type="SUPFAM" id="SSF53901">
    <property type="entry name" value="Thiolase-like"/>
    <property type="match status" value="1"/>
</dbReference>
<keyword evidence="7 9" id="KW-0275">Fatty acid biosynthesis</keyword>
<dbReference type="EMBL" id="CP075371">
    <property type="protein sequence ID" value="QVT80286.1"/>
    <property type="molecule type" value="Genomic_DNA"/>
</dbReference>
<dbReference type="PANTHER" id="PTHR34069">
    <property type="entry name" value="3-OXOACYL-[ACYL-CARRIER-PROTEIN] SYNTHASE 3"/>
    <property type="match status" value="1"/>
</dbReference>
<reference evidence="12 13" key="1">
    <citation type="submission" date="2021-05" db="EMBL/GenBank/DDBJ databases">
        <title>Complete genome of Nocardioides aquaticus KCTC 9944T isolated from meromictic and hypersaline Ekho Lake, Antarctica.</title>
        <authorList>
            <person name="Hwang K."/>
            <person name="Kim K.M."/>
            <person name="Choe H."/>
        </authorList>
    </citation>
    <scope>NUCLEOTIDE SEQUENCE [LARGE SCALE GENOMIC DNA]</scope>
    <source>
        <strain evidence="12 13">KCTC 9944</strain>
    </source>
</reference>
<evidence type="ECO:0000256" key="1">
    <source>
        <dbReference type="ARBA" id="ARBA00008642"/>
    </source>
</evidence>
<dbReference type="Proteomes" id="UP000679307">
    <property type="component" value="Chromosome"/>
</dbReference>
<dbReference type="Gene3D" id="3.40.47.10">
    <property type="match status" value="2"/>
</dbReference>
<dbReference type="NCBIfam" id="NF006829">
    <property type="entry name" value="PRK09352.1"/>
    <property type="match status" value="1"/>
</dbReference>
<dbReference type="InterPro" id="IPR013751">
    <property type="entry name" value="ACP_syn_III_N"/>
</dbReference>
<keyword evidence="13" id="KW-1185">Reference proteome</keyword>
<comment type="function">
    <text evidence="9">Catalyzes the condensation reaction of fatty acid synthesis by the addition to an acyl acceptor of two carbons from malonyl-ACP. Catalyzes the first condensation reaction which initiates fatty acid synthesis and may therefore play a role in governing the total rate of fatty acid production. Possesses both acetoacetyl-ACP synthase and acetyl transacylase activities. Its substrate specificity determines the biosynthesis of branched-chain and/or straight-chain of fatty acids.</text>
</comment>
<evidence type="ECO:0000256" key="7">
    <source>
        <dbReference type="ARBA" id="ARBA00023160"/>
    </source>
</evidence>
<keyword evidence="9" id="KW-0511">Multifunctional enzyme</keyword>
<evidence type="ECO:0000313" key="12">
    <source>
        <dbReference type="EMBL" id="QVT80286.1"/>
    </source>
</evidence>
<dbReference type="GO" id="GO:0033818">
    <property type="term" value="F:beta-ketoacyl-acyl-carrier-protein synthase III activity"/>
    <property type="evidence" value="ECO:0007669"/>
    <property type="project" value="UniProtKB-EC"/>
</dbReference>
<keyword evidence="4 9" id="KW-0808">Transferase</keyword>
<feature type="active site" evidence="9">
    <location>
        <position position="125"/>
    </location>
</feature>
<sequence>MSGPVELRSSQGAPHAAILGLGAYRPSRVVPNSEIVGRIDSTDEWVQQRSGIRERRWATDDETVQSMSVAASRVALERAGIDATQIDCVVVATISHMMQTPAVATLVAHELGTEQAAAFDVSAACAGFCHGVGMAADFIRAGSARHVLVIGVEKLSEITNPDDRGSAFIFADGAGAVVMGPSDVAGVGPVVWGSDGEQYDLIRQREDWREVIVADEPVIPHLVMQGNAVFRWASFAMAKIGREALDRAGVSPEQLDCFVPHQANMRITDAMARAMKLPPGVRIARDIAEQGNTSAASIPLALERMYDEGDAKSGDIALLVAFGAGLAYAAQVVRLP</sequence>
<keyword evidence="2 9" id="KW-0963">Cytoplasm</keyword>